<dbReference type="Proteomes" id="UP000273159">
    <property type="component" value="Unassembled WGS sequence"/>
</dbReference>
<keyword evidence="4 5" id="KW-0472">Membrane</keyword>
<feature type="transmembrane region" description="Helical" evidence="5">
    <location>
        <begin position="226"/>
        <end position="246"/>
    </location>
</feature>
<reference evidence="8" key="2">
    <citation type="submission" date="2018-10" db="EMBL/GenBank/DDBJ databases">
        <authorList>
            <person name="Wang Y."/>
            <person name="Wang J."/>
            <person name="Yang X."/>
            <person name="Wang Z."/>
            <person name="Huang Y."/>
        </authorList>
    </citation>
    <scope>NUCLEOTIDE SEQUENCE [LARGE SCALE GENOMIC DNA]</scope>
    <source>
        <strain evidence="8">J015</strain>
    </source>
</reference>
<dbReference type="InterPro" id="IPR053160">
    <property type="entry name" value="MFS_DHA3_Transporter"/>
</dbReference>
<feature type="transmembrane region" description="Helical" evidence="5">
    <location>
        <begin position="172"/>
        <end position="190"/>
    </location>
</feature>
<feature type="transmembrane region" description="Helical" evidence="5">
    <location>
        <begin position="45"/>
        <end position="66"/>
    </location>
</feature>
<dbReference type="PANTHER" id="PTHR23530">
    <property type="entry name" value="TRANSPORT PROTEIN-RELATED"/>
    <property type="match status" value="1"/>
</dbReference>
<dbReference type="PROSITE" id="PS00216">
    <property type="entry name" value="SUGAR_TRANSPORT_1"/>
    <property type="match status" value="1"/>
</dbReference>
<comment type="subcellular location">
    <subcellularLocation>
        <location evidence="1">Cell membrane</location>
        <topology evidence="1">Multi-pass membrane protein</topology>
    </subcellularLocation>
</comment>
<gene>
    <name evidence="7" type="ORF">D7Z96_04040</name>
</gene>
<reference evidence="7 8" key="1">
    <citation type="submission" date="2018-10" db="EMBL/GenBank/DDBJ databases">
        <title>Genome-guide identification and characterization of bacteria that degrade polycyclic aromatic hydrocarbons and resist hexavalent chromium simultaneously.</title>
        <authorList>
            <person name="Feng H."/>
        </authorList>
    </citation>
    <scope>NUCLEOTIDE SEQUENCE [LARGE SCALE GENOMIC DNA]</scope>
    <source>
        <strain evidence="7 8">J015</strain>
    </source>
</reference>
<dbReference type="PROSITE" id="PS50850">
    <property type="entry name" value="MFS"/>
    <property type="match status" value="1"/>
</dbReference>
<organism evidence="7 8">
    <name type="scientific">Pseudarthrobacter phenanthrenivorans</name>
    <name type="common">Arthrobacter phenanthrenivorans</name>
    <dbReference type="NCBI Taxonomy" id="361575"/>
    <lineage>
        <taxon>Bacteria</taxon>
        <taxon>Bacillati</taxon>
        <taxon>Actinomycetota</taxon>
        <taxon>Actinomycetes</taxon>
        <taxon>Micrococcales</taxon>
        <taxon>Micrococcaceae</taxon>
        <taxon>Pseudarthrobacter</taxon>
    </lineage>
</organism>
<evidence type="ECO:0000256" key="1">
    <source>
        <dbReference type="ARBA" id="ARBA00004651"/>
    </source>
</evidence>
<dbReference type="GO" id="GO:0005886">
    <property type="term" value="C:plasma membrane"/>
    <property type="evidence" value="ECO:0007669"/>
    <property type="project" value="UniProtKB-SubCell"/>
</dbReference>
<feature type="transmembrane region" description="Helical" evidence="5">
    <location>
        <begin position="376"/>
        <end position="398"/>
    </location>
</feature>
<name>A0A3B0FW88_PSEPS</name>
<dbReference type="RefSeq" id="WP_120691633.1">
    <property type="nucleotide sequence ID" value="NZ_RBNH01000003.1"/>
</dbReference>
<feature type="transmembrane region" description="Helical" evidence="5">
    <location>
        <begin position="146"/>
        <end position="166"/>
    </location>
</feature>
<protein>
    <submittedName>
        <fullName evidence="7">MFS transporter</fullName>
    </submittedName>
</protein>
<sequence length="417" mass="44219">MNAAARKIQRVYLTLTLGNTLAASFIWGINTLFLLDAGLSNLEAFAANAFFTVGMVLFEVPTGVVADSWGRRVSFLLGTITLAGSTFLYYLLWQLSAPFWWWALVSVLLGLGFTFFSGAVEAWLVDALRFSGYEGGLETVLGRGQMVSGIAMLAGSVAGGVIAQATNLGVPFLLRVGVLVAMFAVAFLLMHDVGFTPERSAHPLQATRAVLAASVDNGLKNPPVRYIMLAAPFTEGVGIYVFYALQPYLLQLFGDPRAYAIAGLAAAIVAGADVVGGWMAPRVRNLVKRRTSVLIATNIVSALILVALMVTTTFWVALVLLALWAVVSSAGTPVRQAYLNDMIASKQRATVLSFDSLMGSAGGVVVQPMLGRTADLYGYPASLAVAGAVQLIAAPFILMSRRQHPQADTVADTATAT</sequence>
<feature type="transmembrane region" description="Helical" evidence="5">
    <location>
        <begin position="99"/>
        <end position="125"/>
    </location>
</feature>
<comment type="caution">
    <text evidence="7">The sequence shown here is derived from an EMBL/GenBank/DDBJ whole genome shotgun (WGS) entry which is preliminary data.</text>
</comment>
<feature type="transmembrane region" description="Helical" evidence="5">
    <location>
        <begin position="12"/>
        <end position="33"/>
    </location>
</feature>
<dbReference type="InterPro" id="IPR011701">
    <property type="entry name" value="MFS"/>
</dbReference>
<evidence type="ECO:0000313" key="8">
    <source>
        <dbReference type="Proteomes" id="UP000273159"/>
    </source>
</evidence>
<evidence type="ECO:0000256" key="2">
    <source>
        <dbReference type="ARBA" id="ARBA00022692"/>
    </source>
</evidence>
<evidence type="ECO:0000256" key="5">
    <source>
        <dbReference type="SAM" id="Phobius"/>
    </source>
</evidence>
<evidence type="ECO:0000259" key="6">
    <source>
        <dbReference type="PROSITE" id="PS50850"/>
    </source>
</evidence>
<dbReference type="Pfam" id="PF07690">
    <property type="entry name" value="MFS_1"/>
    <property type="match status" value="2"/>
</dbReference>
<evidence type="ECO:0000256" key="3">
    <source>
        <dbReference type="ARBA" id="ARBA00022989"/>
    </source>
</evidence>
<accession>A0A3B0FW88</accession>
<feature type="transmembrane region" description="Helical" evidence="5">
    <location>
        <begin position="316"/>
        <end position="338"/>
    </location>
</feature>
<dbReference type="InterPro" id="IPR005829">
    <property type="entry name" value="Sugar_transporter_CS"/>
</dbReference>
<dbReference type="SUPFAM" id="SSF103473">
    <property type="entry name" value="MFS general substrate transporter"/>
    <property type="match status" value="1"/>
</dbReference>
<dbReference type="EMBL" id="RBNH01000003">
    <property type="protein sequence ID" value="RKO25932.1"/>
    <property type="molecule type" value="Genomic_DNA"/>
</dbReference>
<dbReference type="Gene3D" id="1.20.1250.20">
    <property type="entry name" value="MFS general substrate transporter like domains"/>
    <property type="match status" value="1"/>
</dbReference>
<dbReference type="InterPro" id="IPR036259">
    <property type="entry name" value="MFS_trans_sf"/>
</dbReference>
<dbReference type="PANTHER" id="PTHR23530:SF1">
    <property type="entry name" value="PERMEASE, MAJOR FACILITATOR SUPERFAMILY-RELATED"/>
    <property type="match status" value="1"/>
</dbReference>
<evidence type="ECO:0000313" key="7">
    <source>
        <dbReference type="EMBL" id="RKO25932.1"/>
    </source>
</evidence>
<dbReference type="AlphaFoldDB" id="A0A3B0FW88"/>
<dbReference type="InterPro" id="IPR020846">
    <property type="entry name" value="MFS_dom"/>
</dbReference>
<evidence type="ECO:0000256" key="4">
    <source>
        <dbReference type="ARBA" id="ARBA00023136"/>
    </source>
</evidence>
<keyword evidence="3 5" id="KW-1133">Transmembrane helix</keyword>
<dbReference type="GO" id="GO:0022857">
    <property type="term" value="F:transmembrane transporter activity"/>
    <property type="evidence" value="ECO:0007669"/>
    <property type="project" value="InterPro"/>
</dbReference>
<keyword evidence="2 5" id="KW-0812">Transmembrane</keyword>
<feature type="domain" description="Major facilitator superfamily (MFS) profile" evidence="6">
    <location>
        <begin position="1"/>
        <end position="405"/>
    </location>
</feature>
<feature type="transmembrane region" description="Helical" evidence="5">
    <location>
        <begin position="73"/>
        <end position="93"/>
    </location>
</feature>
<feature type="transmembrane region" description="Helical" evidence="5">
    <location>
        <begin position="258"/>
        <end position="280"/>
    </location>
</feature>
<proteinExistence type="predicted"/>